<comment type="similarity">
    <text evidence="4">Belongs to the cellobiose 2-epimerase family.</text>
</comment>
<evidence type="ECO:0000256" key="4">
    <source>
        <dbReference type="HAMAP-Rule" id="MF_00929"/>
    </source>
</evidence>
<dbReference type="InterPro" id="IPR012341">
    <property type="entry name" value="6hp_glycosidase-like_sf"/>
</dbReference>
<comment type="similarity">
    <text evidence="2">Belongs to the N-acylglucosamine 2-epimerase family.</text>
</comment>
<dbReference type="Pfam" id="PF07221">
    <property type="entry name" value="GlcNAc_2-epim"/>
    <property type="match status" value="1"/>
</dbReference>
<evidence type="ECO:0000256" key="1">
    <source>
        <dbReference type="ARBA" id="ARBA00001470"/>
    </source>
</evidence>
<gene>
    <name evidence="5" type="ORF">FDY93_16290</name>
</gene>
<evidence type="ECO:0000313" key="6">
    <source>
        <dbReference type="Proteomes" id="UP000306791"/>
    </source>
</evidence>
<comment type="catalytic activity">
    <reaction evidence="1 4">
        <text>D-cellobiose = beta-D-glucosyl-(1-&gt;4)-D-mannopyranose</text>
        <dbReference type="Rhea" id="RHEA:23384"/>
        <dbReference type="ChEBI" id="CHEBI:17057"/>
        <dbReference type="ChEBI" id="CHEBI:47931"/>
        <dbReference type="EC" id="5.1.3.11"/>
    </reaction>
</comment>
<protein>
    <recommendedName>
        <fullName evidence="4">Cellobiose 2-epimerase</fullName>
        <shortName evidence="4">CE</shortName>
        <ecNumber evidence="4">5.1.3.11</ecNumber>
    </recommendedName>
</protein>
<dbReference type="HAMAP" id="MF_00929">
    <property type="entry name" value="Cellobiose_2_epim"/>
    <property type="match status" value="1"/>
</dbReference>
<organism evidence="5 6">
    <name type="scientific">Microbulbifer harenosus</name>
    <dbReference type="NCBI Taxonomy" id="2576840"/>
    <lineage>
        <taxon>Bacteria</taxon>
        <taxon>Pseudomonadati</taxon>
        <taxon>Pseudomonadota</taxon>
        <taxon>Gammaproteobacteria</taxon>
        <taxon>Cellvibrionales</taxon>
        <taxon>Microbulbiferaceae</taxon>
        <taxon>Microbulbifer</taxon>
    </lineage>
</organism>
<keyword evidence="6" id="KW-1185">Reference proteome</keyword>
<evidence type="ECO:0000313" key="5">
    <source>
        <dbReference type="EMBL" id="TLM75301.1"/>
    </source>
</evidence>
<dbReference type="InterPro" id="IPR008928">
    <property type="entry name" value="6-hairpin_glycosidase_sf"/>
</dbReference>
<dbReference type="EMBL" id="VANI01000018">
    <property type="protein sequence ID" value="TLM75301.1"/>
    <property type="molecule type" value="Genomic_DNA"/>
</dbReference>
<dbReference type="PANTHER" id="PTHR15108">
    <property type="entry name" value="N-ACYLGLUCOSAMINE-2-EPIMERASE"/>
    <property type="match status" value="1"/>
</dbReference>
<evidence type="ECO:0000256" key="2">
    <source>
        <dbReference type="ARBA" id="ARBA00008558"/>
    </source>
</evidence>
<comment type="function">
    <text evidence="4">Catalyzes the reversible epimerization of cellobiose to 4-O-beta-D-glucopyranosyl-D-mannose (Glc-Man).</text>
</comment>
<dbReference type="InterPro" id="IPR010819">
    <property type="entry name" value="AGE/CE"/>
</dbReference>
<proteinExistence type="inferred from homology"/>
<dbReference type="RefSeq" id="WP_138236873.1">
    <property type="nucleotide sequence ID" value="NZ_CP185860.1"/>
</dbReference>
<dbReference type="Gene3D" id="1.50.10.10">
    <property type="match status" value="1"/>
</dbReference>
<name>A0ABY2UJP7_9GAMM</name>
<dbReference type="Proteomes" id="UP000306791">
    <property type="component" value="Unassembled WGS sequence"/>
</dbReference>
<evidence type="ECO:0000256" key="3">
    <source>
        <dbReference type="ARBA" id="ARBA00023235"/>
    </source>
</evidence>
<reference evidence="5 6" key="1">
    <citation type="submission" date="2019-05" db="EMBL/GenBank/DDBJ databases">
        <title>Microbulbifer harenosus sp. nov., an alginate-degrading bacterium isolated from coastal sand.</title>
        <authorList>
            <person name="Huang H."/>
            <person name="Mo K."/>
            <person name="Bao S."/>
        </authorList>
    </citation>
    <scope>NUCLEOTIDE SEQUENCE [LARGE SCALE GENOMIC DNA]</scope>
    <source>
        <strain evidence="5 6">HB161719</strain>
    </source>
</reference>
<accession>A0ABY2UJP7</accession>
<comment type="caution">
    <text evidence="5">The sequence shown here is derived from an EMBL/GenBank/DDBJ whole genome shotgun (WGS) entry which is preliminary data.</text>
</comment>
<keyword evidence="3 4" id="KW-0413">Isomerase</keyword>
<dbReference type="SUPFAM" id="SSF48208">
    <property type="entry name" value="Six-hairpin glycosidases"/>
    <property type="match status" value="1"/>
</dbReference>
<sequence>MESLEAAIPQPQRTRQDALVALIPEFEQQLGDIARWWRDYSLDEAHGGFLGEVSVYNIPRVQADKGVVLNARILWFFSELGLHYRAAGKPDAEATALAQRAFDYFMQYFDDAEQGGAFWSLDYRGQMREAKKQTYAQAFCIYGFASFYRLTGNALALEKALLYFRKIEAHCVDRDLGGYVEAVARDWSAVTDYRLSEKDLNAPKTMNNHLHVLEAYTGLYRALPTEEVAGALRASIQWFCEHIVNADNGHLRLFLDMEWRDVSGGYSYGHDIEGSWLLAEALEVLGDHELEQRYMPLVRALSDSCLHEGIGDRGQVLDHYDFNTCTRTPDSEWWVQAEALVGFLNTWESIGNDNYAHAFGSVWKYVKSFQIDHEDGEWLYHASLDHTDKGDQRYKLGFWKGPYHNGRAMMEVIRRLQRIRQQEASEKVQEETDHETVA</sequence>
<dbReference type="EC" id="5.1.3.11" evidence="4"/>
<dbReference type="InterPro" id="IPR028584">
    <property type="entry name" value="Cellobiose_2_epim"/>
</dbReference>